<dbReference type="Proteomes" id="UP000015104">
    <property type="component" value="Unassembled WGS sequence"/>
</dbReference>
<dbReference type="InterPro" id="IPR050548">
    <property type="entry name" value="PcG_chromatin_remod_factors"/>
</dbReference>
<keyword evidence="5" id="KW-0238">DNA-binding</keyword>
<dbReference type="CDD" id="cd09577">
    <property type="entry name" value="SAM_Ph1_2_3"/>
    <property type="match status" value="1"/>
</dbReference>
<evidence type="ECO:0000256" key="1">
    <source>
        <dbReference type="ARBA" id="ARBA00004123"/>
    </source>
</evidence>
<evidence type="ECO:0000256" key="3">
    <source>
        <dbReference type="ARBA" id="ARBA00022771"/>
    </source>
</evidence>
<dbReference type="SUPFAM" id="SSF47769">
    <property type="entry name" value="SAM/Pointed domain"/>
    <property type="match status" value="1"/>
</dbReference>
<keyword evidence="6" id="KW-0539">Nucleus</keyword>
<dbReference type="PROSITE" id="PS50105">
    <property type="entry name" value="SAM_DOMAIN"/>
    <property type="match status" value="1"/>
</dbReference>
<dbReference type="STRING" id="32264.T1KCK1"/>
<dbReference type="HOGENOM" id="CLU_350343_0_0_1"/>
<keyword evidence="12" id="KW-1185">Reference proteome</keyword>
<feature type="compositionally biased region" description="Low complexity" evidence="8">
    <location>
        <begin position="290"/>
        <end position="305"/>
    </location>
</feature>
<evidence type="ECO:0000256" key="5">
    <source>
        <dbReference type="ARBA" id="ARBA00023125"/>
    </source>
</evidence>
<evidence type="ECO:0000259" key="10">
    <source>
        <dbReference type="PROSITE" id="PS51024"/>
    </source>
</evidence>
<feature type="compositionally biased region" description="Polar residues" evidence="8">
    <location>
        <begin position="306"/>
        <end position="318"/>
    </location>
</feature>
<dbReference type="AlphaFoldDB" id="T1KCK1"/>
<dbReference type="PROSITE" id="PS51024">
    <property type="entry name" value="ZF_FCS"/>
    <property type="match status" value="1"/>
</dbReference>
<organism evidence="11 12">
    <name type="scientific">Tetranychus urticae</name>
    <name type="common">Two-spotted spider mite</name>
    <dbReference type="NCBI Taxonomy" id="32264"/>
    <lineage>
        <taxon>Eukaryota</taxon>
        <taxon>Metazoa</taxon>
        <taxon>Ecdysozoa</taxon>
        <taxon>Arthropoda</taxon>
        <taxon>Chelicerata</taxon>
        <taxon>Arachnida</taxon>
        <taxon>Acari</taxon>
        <taxon>Acariformes</taxon>
        <taxon>Trombidiformes</taxon>
        <taxon>Prostigmata</taxon>
        <taxon>Eleutherengona</taxon>
        <taxon>Raphignathae</taxon>
        <taxon>Tetranychoidea</taxon>
        <taxon>Tetranychidae</taxon>
        <taxon>Tetranychus</taxon>
    </lineage>
</organism>
<feature type="region of interest" description="Disordered" evidence="8">
    <location>
        <begin position="290"/>
        <end position="318"/>
    </location>
</feature>
<feature type="domain" description="FCS-type" evidence="10">
    <location>
        <begin position="564"/>
        <end position="599"/>
    </location>
</feature>
<sequence length="756" mass="81575">MLSHNGTIMPITALQQAGGNLIQMTHQYGNKQNKNVAIAASPQQQMQASQQQPQITLVASQLPTIIPNNQQPTILPNPGKSNEPRGKLAARNISNSVSPKVISQGTQQIQPKSPHILPQSVITSQQGLMAQQFKTLPQNSFITGQSPQGLNNQYFIQAFPGPTGPTILAPNNQHYLPRASNQSDMVIVAPNSFNTTPFYINQSGTAFVSSNSLSGTSVISVSSNNSHTATNTTQSGINKGQTCMIAPATQHTPTTNRYKNLKPAIVQSSIGTQTSTSAPSTTVSQTLTPIITHNHPTNNNSTTTSMNVSKGKSQKNIQSSTNKIPIEKQGSEARQTMTVTLIPQVNNPLAAQSISEKMISQDNSCNTSTMGTDPMGANKTDGSYQTPKAINDESKFAQNVPNKGQEKLKNKTVAARSVSNNALKEKMIQSPSRDVDGKKDAATGNDVGLMTPVISENNAPQDMNNLNNGRKKSTNGVARSNGAKSPQKAIVKPYLNEEVLTHVIDGFVIQESQSPFPINTEGSQEANSEGTIIASNEDDEKEDTIIMNDQMLGKNMSSEAAIAPLKSKNDAVCEYCGKSITKGNKKKKSKRFCSNICAKKFANNANIPSIVSTEDFESPDKNMNKFTVESNQDSKTDHSPNREPNLKKPKTDISPNRGNAEAPSESMDTNEGGFIPASGTNPNLWNVQDVYDFVRNLPGCQEYADEFKSQEIDGQALMLLKEDHLMSAMSMKLGPALKICSRINSLFRAEAAKAQQ</sequence>
<evidence type="ECO:0000256" key="7">
    <source>
        <dbReference type="PROSITE-ProRule" id="PRU00367"/>
    </source>
</evidence>
<feature type="region of interest" description="Disordered" evidence="8">
    <location>
        <begin position="519"/>
        <end position="539"/>
    </location>
</feature>
<keyword evidence="3 7" id="KW-0863">Zinc-finger</keyword>
<evidence type="ECO:0008006" key="13">
    <source>
        <dbReference type="Google" id="ProtNLM"/>
    </source>
</evidence>
<proteinExistence type="predicted"/>
<comment type="subcellular location">
    <subcellularLocation>
        <location evidence="1">Nucleus</location>
    </subcellularLocation>
</comment>
<evidence type="ECO:0000256" key="2">
    <source>
        <dbReference type="ARBA" id="ARBA00022723"/>
    </source>
</evidence>
<protein>
    <recommendedName>
        <fullName evidence="13">SAM domain-containing protein</fullName>
    </recommendedName>
</protein>
<dbReference type="GO" id="GO:0042393">
    <property type="term" value="F:histone binding"/>
    <property type="evidence" value="ECO:0007669"/>
    <property type="project" value="TreeGrafter"/>
</dbReference>
<dbReference type="InterPro" id="IPR038603">
    <property type="entry name" value="Znf_FCS_sf"/>
</dbReference>
<dbReference type="PANTHER" id="PTHR12247">
    <property type="entry name" value="POLYCOMB GROUP PROTEIN"/>
    <property type="match status" value="1"/>
</dbReference>
<dbReference type="Gene3D" id="3.30.60.160">
    <property type="match status" value="1"/>
</dbReference>
<reference evidence="11" key="2">
    <citation type="submission" date="2015-06" db="UniProtKB">
        <authorList>
            <consortium name="EnsemblMetazoa"/>
        </authorList>
    </citation>
    <scope>IDENTIFICATION</scope>
</reference>
<evidence type="ECO:0000256" key="6">
    <source>
        <dbReference type="ARBA" id="ARBA00023242"/>
    </source>
</evidence>
<dbReference type="SMART" id="SM00454">
    <property type="entry name" value="SAM"/>
    <property type="match status" value="1"/>
</dbReference>
<evidence type="ECO:0000259" key="9">
    <source>
        <dbReference type="PROSITE" id="PS50105"/>
    </source>
</evidence>
<dbReference type="GO" id="GO:0003677">
    <property type="term" value="F:DNA binding"/>
    <property type="evidence" value="ECO:0007669"/>
    <property type="project" value="UniProtKB-KW"/>
</dbReference>
<keyword evidence="2" id="KW-0479">Metal-binding</keyword>
<dbReference type="eggNOG" id="ENOG502QS5Q">
    <property type="taxonomic scope" value="Eukaryota"/>
</dbReference>
<dbReference type="GO" id="GO:0003682">
    <property type="term" value="F:chromatin binding"/>
    <property type="evidence" value="ECO:0007669"/>
    <property type="project" value="TreeGrafter"/>
</dbReference>
<dbReference type="InterPro" id="IPR001660">
    <property type="entry name" value="SAM"/>
</dbReference>
<name>T1KCK1_TETUR</name>
<reference evidence="12" key="1">
    <citation type="submission" date="2011-08" db="EMBL/GenBank/DDBJ databases">
        <authorList>
            <person name="Rombauts S."/>
        </authorList>
    </citation>
    <scope>NUCLEOTIDE SEQUENCE</scope>
    <source>
        <strain evidence="12">London</strain>
    </source>
</reference>
<dbReference type="InterPro" id="IPR012313">
    <property type="entry name" value="Znf_FCS"/>
</dbReference>
<accession>T1KCK1</accession>
<feature type="compositionally biased region" description="Polar residues" evidence="8">
    <location>
        <begin position="519"/>
        <end position="534"/>
    </location>
</feature>
<dbReference type="EMBL" id="CAEY01001962">
    <property type="status" value="NOT_ANNOTATED_CDS"/>
    <property type="molecule type" value="Genomic_DNA"/>
</dbReference>
<dbReference type="GO" id="GO:0035102">
    <property type="term" value="C:PRC1 complex"/>
    <property type="evidence" value="ECO:0007669"/>
    <property type="project" value="TreeGrafter"/>
</dbReference>
<dbReference type="PANTHER" id="PTHR12247:SF138">
    <property type="entry name" value="POLYHOMEOTIC DISTAL, ISOFORM A-RELATED"/>
    <property type="match status" value="1"/>
</dbReference>
<dbReference type="InterPro" id="IPR013761">
    <property type="entry name" value="SAM/pointed_sf"/>
</dbReference>
<evidence type="ECO:0000313" key="11">
    <source>
        <dbReference type="EnsemblMetazoa" id="tetur08g07900.1"/>
    </source>
</evidence>
<dbReference type="Pfam" id="PF00536">
    <property type="entry name" value="SAM_1"/>
    <property type="match status" value="1"/>
</dbReference>
<feature type="domain" description="SAM" evidence="9">
    <location>
        <begin position="685"/>
        <end position="749"/>
    </location>
</feature>
<feature type="region of interest" description="Disordered" evidence="8">
    <location>
        <begin position="613"/>
        <end position="679"/>
    </location>
</feature>
<keyword evidence="4" id="KW-0862">Zinc</keyword>
<feature type="compositionally biased region" description="Basic and acidic residues" evidence="8">
    <location>
        <begin position="632"/>
        <end position="651"/>
    </location>
</feature>
<dbReference type="GO" id="GO:0008270">
    <property type="term" value="F:zinc ion binding"/>
    <property type="evidence" value="ECO:0007669"/>
    <property type="project" value="UniProtKB-KW"/>
</dbReference>
<dbReference type="EnsemblMetazoa" id="tetur08g07900.1">
    <property type="protein sequence ID" value="tetur08g07900.1"/>
    <property type="gene ID" value="tetur08g07900"/>
</dbReference>
<dbReference type="GO" id="GO:0045892">
    <property type="term" value="P:negative regulation of DNA-templated transcription"/>
    <property type="evidence" value="ECO:0007669"/>
    <property type="project" value="TreeGrafter"/>
</dbReference>
<dbReference type="Gene3D" id="1.10.150.50">
    <property type="entry name" value="Transcription Factor, Ets-1"/>
    <property type="match status" value="1"/>
</dbReference>
<evidence type="ECO:0000256" key="8">
    <source>
        <dbReference type="SAM" id="MobiDB-lite"/>
    </source>
</evidence>
<evidence type="ECO:0000256" key="4">
    <source>
        <dbReference type="ARBA" id="ARBA00022833"/>
    </source>
</evidence>
<evidence type="ECO:0000313" key="12">
    <source>
        <dbReference type="Proteomes" id="UP000015104"/>
    </source>
</evidence>